<keyword evidence="4 8" id="KW-1133">Transmembrane helix</keyword>
<dbReference type="InterPro" id="IPR036770">
    <property type="entry name" value="Ankyrin_rpt-contain_sf"/>
</dbReference>
<feature type="repeat" description="ANK" evidence="7">
    <location>
        <begin position="80"/>
        <end position="108"/>
    </location>
</feature>
<gene>
    <name evidence="10" type="ORF">TIFTF001_048354</name>
</gene>
<evidence type="ECO:0000256" key="5">
    <source>
        <dbReference type="ARBA" id="ARBA00023043"/>
    </source>
</evidence>
<dbReference type="Proteomes" id="UP001187192">
    <property type="component" value="Unassembled WGS sequence"/>
</dbReference>
<dbReference type="EMBL" id="BTGU01006092">
    <property type="protein sequence ID" value="GMN34451.1"/>
    <property type="molecule type" value="Genomic_DNA"/>
</dbReference>
<dbReference type="SUPFAM" id="SSF48403">
    <property type="entry name" value="Ankyrin repeat"/>
    <property type="match status" value="1"/>
</dbReference>
<dbReference type="SMART" id="SM00248">
    <property type="entry name" value="ANK"/>
    <property type="match status" value="5"/>
</dbReference>
<sequence length="478" mass="53441">MATRPDQEVDLLNKLYEASIKGSLLTFNSLIQKDPLILSKISLTLFNETPLHITALLGHHNFTRQLLFHKPKLSSELDSRQRSPLHLASAEGHTEVVRVLLQENEDENMCLAKDQDGKIPLHYAAMRGRIDVIKLLIGARKESVLEVMPDGQTVLHLCVRYNHLEALKVLVESEVAYENCRFLNSKGSADGNTILHLAVMLKQVETVKYLLSIPGVKTGTDDIENHRGLKAFEVLKHFPGTDFISDIIRHTFKDLGFENSTSAAITRDHNDVAHKKSTTKSSKGKARKWFGFLKYKGDWMEDKRGSIMIVSTVIATMTYQTAINPPGGIWQETVDDGKSNIYNCSKEDKCLAGTSILARYDSGFLYNAFQVCNSISFFTSLSVILLLISGVHMKNKFFMFLLTLTMCVVVTALAATFWLGMSMVTPDNSYESVSKIMNVSISAWMLLLAFVILFHAVAKDRSGSCILFSLTQAVLSMY</sequence>
<accession>A0AA88CXN0</accession>
<evidence type="ECO:0000256" key="8">
    <source>
        <dbReference type="SAM" id="Phobius"/>
    </source>
</evidence>
<dbReference type="PROSITE" id="PS50297">
    <property type="entry name" value="ANK_REP_REGION"/>
    <property type="match status" value="3"/>
</dbReference>
<evidence type="ECO:0000256" key="4">
    <source>
        <dbReference type="ARBA" id="ARBA00022989"/>
    </source>
</evidence>
<feature type="domain" description="PGG" evidence="9">
    <location>
        <begin position="298"/>
        <end position="423"/>
    </location>
</feature>
<keyword evidence="11" id="KW-1185">Reference proteome</keyword>
<dbReference type="InterPro" id="IPR026961">
    <property type="entry name" value="PGG_dom"/>
</dbReference>
<feature type="repeat" description="ANK" evidence="7">
    <location>
        <begin position="190"/>
        <end position="212"/>
    </location>
</feature>
<keyword evidence="3" id="KW-0677">Repeat</keyword>
<organism evidence="10 11">
    <name type="scientific">Ficus carica</name>
    <name type="common">Common fig</name>
    <dbReference type="NCBI Taxonomy" id="3494"/>
    <lineage>
        <taxon>Eukaryota</taxon>
        <taxon>Viridiplantae</taxon>
        <taxon>Streptophyta</taxon>
        <taxon>Embryophyta</taxon>
        <taxon>Tracheophyta</taxon>
        <taxon>Spermatophyta</taxon>
        <taxon>Magnoliopsida</taxon>
        <taxon>eudicotyledons</taxon>
        <taxon>Gunneridae</taxon>
        <taxon>Pentapetalae</taxon>
        <taxon>rosids</taxon>
        <taxon>fabids</taxon>
        <taxon>Rosales</taxon>
        <taxon>Moraceae</taxon>
        <taxon>Ficeae</taxon>
        <taxon>Ficus</taxon>
    </lineage>
</organism>
<dbReference type="PANTHER" id="PTHR24186:SF37">
    <property type="entry name" value="PGG DOMAIN-CONTAINING PROTEIN"/>
    <property type="match status" value="1"/>
</dbReference>
<evidence type="ECO:0000256" key="2">
    <source>
        <dbReference type="ARBA" id="ARBA00022692"/>
    </source>
</evidence>
<keyword evidence="6 8" id="KW-0472">Membrane</keyword>
<evidence type="ECO:0000256" key="1">
    <source>
        <dbReference type="ARBA" id="ARBA00004141"/>
    </source>
</evidence>
<comment type="caution">
    <text evidence="10">The sequence shown here is derived from an EMBL/GenBank/DDBJ whole genome shotgun (WGS) entry which is preliminary data.</text>
</comment>
<evidence type="ECO:0000313" key="10">
    <source>
        <dbReference type="EMBL" id="GMN34451.1"/>
    </source>
</evidence>
<dbReference type="Gene3D" id="1.25.40.20">
    <property type="entry name" value="Ankyrin repeat-containing domain"/>
    <property type="match status" value="1"/>
</dbReference>
<evidence type="ECO:0000256" key="3">
    <source>
        <dbReference type="ARBA" id="ARBA00022737"/>
    </source>
</evidence>
<dbReference type="AlphaFoldDB" id="A0AA88CXN0"/>
<dbReference type="GO" id="GO:0005886">
    <property type="term" value="C:plasma membrane"/>
    <property type="evidence" value="ECO:0007669"/>
    <property type="project" value="TreeGrafter"/>
</dbReference>
<dbReference type="PROSITE" id="PS50088">
    <property type="entry name" value="ANK_REPEAT"/>
    <property type="match status" value="3"/>
</dbReference>
<feature type="transmembrane region" description="Helical" evidence="8">
    <location>
        <begin position="441"/>
        <end position="458"/>
    </location>
</feature>
<feature type="transmembrane region" description="Helical" evidence="8">
    <location>
        <begin position="364"/>
        <end position="388"/>
    </location>
</feature>
<keyword evidence="5 7" id="KW-0040">ANK repeat</keyword>
<dbReference type="InterPro" id="IPR002110">
    <property type="entry name" value="Ankyrin_rpt"/>
</dbReference>
<proteinExistence type="predicted"/>
<feature type="transmembrane region" description="Helical" evidence="8">
    <location>
        <begin position="400"/>
        <end position="421"/>
    </location>
</feature>
<evidence type="ECO:0000256" key="7">
    <source>
        <dbReference type="PROSITE-ProRule" id="PRU00023"/>
    </source>
</evidence>
<comment type="subcellular location">
    <subcellularLocation>
        <location evidence="1">Membrane</location>
        <topology evidence="1">Multi-pass membrane protein</topology>
    </subcellularLocation>
</comment>
<reference evidence="10" key="1">
    <citation type="submission" date="2023-07" db="EMBL/GenBank/DDBJ databases">
        <title>draft genome sequence of fig (Ficus carica).</title>
        <authorList>
            <person name="Takahashi T."/>
            <person name="Nishimura K."/>
        </authorList>
    </citation>
    <scope>NUCLEOTIDE SEQUENCE</scope>
</reference>
<name>A0AA88CXN0_FICCA</name>
<evidence type="ECO:0000313" key="11">
    <source>
        <dbReference type="Proteomes" id="UP001187192"/>
    </source>
</evidence>
<feature type="repeat" description="ANK" evidence="7">
    <location>
        <begin position="116"/>
        <end position="137"/>
    </location>
</feature>
<dbReference type="PANTHER" id="PTHR24186">
    <property type="entry name" value="PROTEIN PHOSPHATASE 1 REGULATORY SUBUNIT"/>
    <property type="match status" value="1"/>
</dbReference>
<protein>
    <recommendedName>
        <fullName evidence="9">PGG domain-containing protein</fullName>
    </recommendedName>
</protein>
<evidence type="ECO:0000259" key="9">
    <source>
        <dbReference type="Pfam" id="PF13962"/>
    </source>
</evidence>
<keyword evidence="2 8" id="KW-0812">Transmembrane</keyword>
<dbReference type="Pfam" id="PF13962">
    <property type="entry name" value="PGG"/>
    <property type="match status" value="1"/>
</dbReference>
<evidence type="ECO:0000256" key="6">
    <source>
        <dbReference type="ARBA" id="ARBA00023136"/>
    </source>
</evidence>
<dbReference type="Pfam" id="PF12796">
    <property type="entry name" value="Ank_2"/>
    <property type="match status" value="2"/>
</dbReference>